<feature type="transmembrane region" description="Helical" evidence="6">
    <location>
        <begin position="89"/>
        <end position="110"/>
    </location>
</feature>
<dbReference type="Proteomes" id="UP000645257">
    <property type="component" value="Unassembled WGS sequence"/>
</dbReference>
<feature type="transmembrane region" description="Helical" evidence="6">
    <location>
        <begin position="64"/>
        <end position="83"/>
    </location>
</feature>
<evidence type="ECO:0000313" key="9">
    <source>
        <dbReference type="Proteomes" id="UP000645257"/>
    </source>
</evidence>
<evidence type="ECO:0000256" key="4">
    <source>
        <dbReference type="ARBA" id="ARBA00022989"/>
    </source>
</evidence>
<dbReference type="GO" id="GO:0016020">
    <property type="term" value="C:membrane"/>
    <property type="evidence" value="ECO:0007669"/>
    <property type="project" value="UniProtKB-SubCell"/>
</dbReference>
<feature type="transmembrane region" description="Helical" evidence="6">
    <location>
        <begin position="144"/>
        <end position="165"/>
    </location>
</feature>
<feature type="transmembrane region" description="Helical" evidence="6">
    <location>
        <begin position="243"/>
        <end position="259"/>
    </location>
</feature>
<dbReference type="RefSeq" id="WP_189535300.1">
    <property type="nucleotide sequence ID" value="NZ_BMYX01000017.1"/>
</dbReference>
<evidence type="ECO:0000256" key="2">
    <source>
        <dbReference type="ARBA" id="ARBA00007362"/>
    </source>
</evidence>
<keyword evidence="5 6" id="KW-0472">Membrane</keyword>
<dbReference type="AlphaFoldDB" id="A0A918P5A3"/>
<keyword evidence="3 6" id="KW-0812">Transmembrane</keyword>
<dbReference type="InterPro" id="IPR037185">
    <property type="entry name" value="EmrE-like"/>
</dbReference>
<evidence type="ECO:0000259" key="7">
    <source>
        <dbReference type="Pfam" id="PF00892"/>
    </source>
</evidence>
<dbReference type="PANTHER" id="PTHR32322">
    <property type="entry name" value="INNER MEMBRANE TRANSPORTER"/>
    <property type="match status" value="1"/>
</dbReference>
<keyword evidence="4 6" id="KW-1133">Transmembrane helix</keyword>
<organism evidence="8 9">
    <name type="scientific">Paludibacterium paludis</name>
    <dbReference type="NCBI Taxonomy" id="1225769"/>
    <lineage>
        <taxon>Bacteria</taxon>
        <taxon>Pseudomonadati</taxon>
        <taxon>Pseudomonadota</taxon>
        <taxon>Betaproteobacteria</taxon>
        <taxon>Neisseriales</taxon>
        <taxon>Chromobacteriaceae</taxon>
        <taxon>Paludibacterium</taxon>
    </lineage>
</organism>
<evidence type="ECO:0000256" key="5">
    <source>
        <dbReference type="ARBA" id="ARBA00023136"/>
    </source>
</evidence>
<name>A0A918P5A3_9NEIS</name>
<sequence length="296" mass="31097">MVFLPGLFVVLWSTGFIVSRAIAPFADSTLFLCARFGLSALLFCIVAKLIGAAWPPLRAWPRHMAIGILMYGSYLCASFKAVALGLPPAVMALFGAFQPMLTALIAWHCFGERPGASLFAGLAAGFCGVALVMLPLLLPSRLDGGMTTVLLLAAFAIAALTAGTLLQRTLTSSGSLWSSAALQNAASLLLAGLLAWLSGESRWEPGVVLYGALFWSVLGLSGAGSLILVLLVNRGHAARATSLLYLVPPLVAAQAYYFFDGALTTMQMAGFAIALAGVAVCRRKERPNHDPAPRAQ</sequence>
<dbReference type="SUPFAM" id="SSF103481">
    <property type="entry name" value="Multidrug resistance efflux transporter EmrE"/>
    <property type="match status" value="2"/>
</dbReference>
<dbReference type="InterPro" id="IPR050638">
    <property type="entry name" value="AA-Vitamin_Transporters"/>
</dbReference>
<proteinExistence type="inferred from homology"/>
<feature type="transmembrane region" description="Helical" evidence="6">
    <location>
        <begin position="177"/>
        <end position="197"/>
    </location>
</feature>
<feature type="transmembrane region" description="Helical" evidence="6">
    <location>
        <begin position="209"/>
        <end position="231"/>
    </location>
</feature>
<feature type="transmembrane region" description="Helical" evidence="6">
    <location>
        <begin position="36"/>
        <end position="57"/>
    </location>
</feature>
<accession>A0A918P5A3</accession>
<dbReference type="Pfam" id="PF00892">
    <property type="entry name" value="EamA"/>
    <property type="match status" value="1"/>
</dbReference>
<evidence type="ECO:0000256" key="3">
    <source>
        <dbReference type="ARBA" id="ARBA00022692"/>
    </source>
</evidence>
<keyword evidence="9" id="KW-1185">Reference proteome</keyword>
<comment type="subcellular location">
    <subcellularLocation>
        <location evidence="1">Membrane</location>
        <topology evidence="1">Multi-pass membrane protein</topology>
    </subcellularLocation>
</comment>
<feature type="transmembrane region" description="Helical" evidence="6">
    <location>
        <begin position="265"/>
        <end position="281"/>
    </location>
</feature>
<feature type="domain" description="EamA" evidence="7">
    <location>
        <begin position="8"/>
        <end position="133"/>
    </location>
</feature>
<protein>
    <submittedName>
        <fullName evidence="8">Multidrug DMT transporter permease</fullName>
    </submittedName>
</protein>
<evidence type="ECO:0000313" key="8">
    <source>
        <dbReference type="EMBL" id="GGY22332.1"/>
    </source>
</evidence>
<evidence type="ECO:0000256" key="1">
    <source>
        <dbReference type="ARBA" id="ARBA00004141"/>
    </source>
</evidence>
<reference evidence="8" key="1">
    <citation type="journal article" date="2014" name="Int. J. Syst. Evol. Microbiol.">
        <title>Complete genome sequence of Corynebacterium casei LMG S-19264T (=DSM 44701T), isolated from a smear-ripened cheese.</title>
        <authorList>
            <consortium name="US DOE Joint Genome Institute (JGI-PGF)"/>
            <person name="Walter F."/>
            <person name="Albersmeier A."/>
            <person name="Kalinowski J."/>
            <person name="Ruckert C."/>
        </authorList>
    </citation>
    <scope>NUCLEOTIDE SEQUENCE</scope>
    <source>
        <strain evidence="8">KCTC 32182</strain>
    </source>
</reference>
<comment type="caution">
    <text evidence="8">The sequence shown here is derived from an EMBL/GenBank/DDBJ whole genome shotgun (WGS) entry which is preliminary data.</text>
</comment>
<dbReference type="EMBL" id="BMYX01000017">
    <property type="protein sequence ID" value="GGY22332.1"/>
    <property type="molecule type" value="Genomic_DNA"/>
</dbReference>
<dbReference type="PANTHER" id="PTHR32322:SF2">
    <property type="entry name" value="EAMA DOMAIN-CONTAINING PROTEIN"/>
    <property type="match status" value="1"/>
</dbReference>
<gene>
    <name evidence="8" type="ORF">GCM10011289_27550</name>
</gene>
<evidence type="ECO:0000256" key="6">
    <source>
        <dbReference type="SAM" id="Phobius"/>
    </source>
</evidence>
<reference evidence="8" key="2">
    <citation type="submission" date="2020-09" db="EMBL/GenBank/DDBJ databases">
        <authorList>
            <person name="Sun Q."/>
            <person name="Kim S."/>
        </authorList>
    </citation>
    <scope>NUCLEOTIDE SEQUENCE</scope>
    <source>
        <strain evidence="8">KCTC 32182</strain>
    </source>
</reference>
<comment type="similarity">
    <text evidence="2">Belongs to the EamA transporter family.</text>
</comment>
<dbReference type="InterPro" id="IPR000620">
    <property type="entry name" value="EamA_dom"/>
</dbReference>
<feature type="transmembrane region" description="Helical" evidence="6">
    <location>
        <begin position="117"/>
        <end position="138"/>
    </location>
</feature>